<organism evidence="7 8">
    <name type="scientific">Arthrobacter flavus</name>
    <dbReference type="NCBI Taxonomy" id="95172"/>
    <lineage>
        <taxon>Bacteria</taxon>
        <taxon>Bacillati</taxon>
        <taxon>Actinomycetota</taxon>
        <taxon>Actinomycetes</taxon>
        <taxon>Micrococcales</taxon>
        <taxon>Micrococcaceae</taxon>
        <taxon>Arthrobacter</taxon>
    </lineage>
</organism>
<comment type="catalytic activity">
    <reaction evidence="1 5">
        <text>Hydrolysis of terminal, non-reducing alpha-D-galactose residues in alpha-D-galactosides, including galactose oligosaccharides, galactomannans and galactolipids.</text>
        <dbReference type="EC" id="3.2.1.22"/>
    </reaction>
</comment>
<dbReference type="InterPro" id="IPR000111">
    <property type="entry name" value="Glyco_hydro_27/36_CS"/>
</dbReference>
<evidence type="ECO:0000313" key="8">
    <source>
        <dbReference type="Proteomes" id="UP001597307"/>
    </source>
</evidence>
<proteinExistence type="inferred from homology"/>
<keyword evidence="4 5" id="KW-0326">Glycosidase</keyword>
<dbReference type="Pfam" id="PF16875">
    <property type="entry name" value="Glyco_hydro_36N"/>
    <property type="match status" value="1"/>
</dbReference>
<dbReference type="SUPFAM" id="SSF51445">
    <property type="entry name" value="(Trans)glycosidases"/>
    <property type="match status" value="1"/>
</dbReference>
<protein>
    <recommendedName>
        <fullName evidence="2 5">Alpha-galactosidase</fullName>
        <ecNumber evidence="2 5">3.2.1.22</ecNumber>
    </recommendedName>
</protein>
<dbReference type="GO" id="GO:0004557">
    <property type="term" value="F:alpha-galactosidase activity"/>
    <property type="evidence" value="ECO:0007669"/>
    <property type="project" value="UniProtKB-EC"/>
</dbReference>
<dbReference type="InterPro" id="IPR038417">
    <property type="entry name" value="Alpga-gal_N_sf"/>
</dbReference>
<dbReference type="InterPro" id="IPR013785">
    <property type="entry name" value="Aldolase_TIM"/>
</dbReference>
<sequence length="720" mass="77807">MTIHLSAADTSVVIDASGPGVPTILHWGPSLGHLNEQRLSALAASLVPQRVSGGLDVPAQLSVIPQEAFGWQGTPGFTGHRQGANIFPAFRLVSLEQTETAGGQEVVFTADDEVACLRATGSISLTAGGVLRQQLSVTNTGDSDYEVRSLLASVPLPDSAVEVLDTTGRHLRERSPQRHLFTQGSYRRESRRGRPGADASVVLAAGTQSFGFETGLVHAIHLAWSGNHQLSAEKTPTGQAFLSAGELLLPEEIVLAPGQTYTAPLMMASWGHGLNQLSARFHDEVRSRPAHPSSRRPVTLNTWEAVYFNHDLNRLTRLADKAAALGVERFVLDDGWFAGRRDDTSSLGDWFVDPEVWPDGLTPLIDHVRGLGMEFGLWFEPEMINLDSKLAVDHPDWIVQAEGRLPVPGRQQQVLNLANPAAYDYILDCIDAILGSHDISYIKWDHNRDLLDAADASTGHAVIHHNVAAVYRLMRTLKDRHPGLEIESCASGGARVDLGILDQTDRIWTSDCIDPLERLTIQKYTGLLVPPELMGMHISGPTSHSTGRTHTLPFRAATAIFGHYGIEWDISALTETETADLKEWIDLHVQWRDILHTGIVVHADLPDPAMDLRGTVASDQSAALFAYSLTASSASYPPGKLTFPGLDPGRSYTLRLASPYTSLPGNGQSPLAWAEAALTGTPLALTGTSLAHVGIQAPVLFPEQSILIELHATGSLSAAD</sequence>
<dbReference type="InterPro" id="IPR017853">
    <property type="entry name" value="GH"/>
</dbReference>
<dbReference type="PANTHER" id="PTHR43053:SF3">
    <property type="entry name" value="ALPHA-GALACTOSIDASE C-RELATED"/>
    <property type="match status" value="1"/>
</dbReference>
<dbReference type="InterPro" id="IPR002252">
    <property type="entry name" value="Glyco_hydro_36"/>
</dbReference>
<dbReference type="InterPro" id="IPR031704">
    <property type="entry name" value="Glyco_hydro_36_N"/>
</dbReference>
<keyword evidence="8" id="KW-1185">Reference proteome</keyword>
<evidence type="ECO:0000256" key="2">
    <source>
        <dbReference type="ARBA" id="ARBA00012755"/>
    </source>
</evidence>
<dbReference type="CDD" id="cd14791">
    <property type="entry name" value="GH36"/>
    <property type="match status" value="1"/>
</dbReference>
<dbReference type="PIRSF" id="PIRSF005536">
    <property type="entry name" value="Agal"/>
    <property type="match status" value="1"/>
</dbReference>
<dbReference type="PRINTS" id="PR00743">
    <property type="entry name" value="GLHYDRLASE36"/>
</dbReference>
<dbReference type="InterPro" id="IPR050985">
    <property type="entry name" value="Alpha-glycosidase_related"/>
</dbReference>
<evidence type="ECO:0000256" key="3">
    <source>
        <dbReference type="ARBA" id="ARBA00022801"/>
    </source>
</evidence>
<keyword evidence="3 5" id="KW-0378">Hydrolase</keyword>
<gene>
    <name evidence="7" type="ORF">ACFSFX_05875</name>
</gene>
<dbReference type="EMBL" id="JBHUGA010000011">
    <property type="protein sequence ID" value="MFD1846123.1"/>
    <property type="molecule type" value="Genomic_DNA"/>
</dbReference>
<feature type="domain" description="Glycosyl hydrolase family 36 N-terminal" evidence="6">
    <location>
        <begin position="21"/>
        <end position="255"/>
    </location>
</feature>
<dbReference type="RefSeq" id="WP_343880131.1">
    <property type="nucleotide sequence ID" value="NZ_BAAAIJ010000047.1"/>
</dbReference>
<evidence type="ECO:0000259" key="6">
    <source>
        <dbReference type="Pfam" id="PF16875"/>
    </source>
</evidence>
<comment type="similarity">
    <text evidence="5">Belongs to the glycosyl hydrolase.</text>
</comment>
<dbReference type="PANTHER" id="PTHR43053">
    <property type="entry name" value="GLYCOSIDASE FAMILY 31"/>
    <property type="match status" value="1"/>
</dbReference>
<evidence type="ECO:0000256" key="5">
    <source>
        <dbReference type="PIRNR" id="PIRNR005536"/>
    </source>
</evidence>
<dbReference type="Gene3D" id="2.70.98.60">
    <property type="entry name" value="alpha-galactosidase from lactobacil brevis"/>
    <property type="match status" value="1"/>
</dbReference>
<evidence type="ECO:0000256" key="1">
    <source>
        <dbReference type="ARBA" id="ARBA00001255"/>
    </source>
</evidence>
<reference evidence="8" key="1">
    <citation type="journal article" date="2019" name="Int. J. Syst. Evol. Microbiol.">
        <title>The Global Catalogue of Microorganisms (GCM) 10K type strain sequencing project: providing services to taxonomists for standard genome sequencing and annotation.</title>
        <authorList>
            <consortium name="The Broad Institute Genomics Platform"/>
            <consortium name="The Broad Institute Genome Sequencing Center for Infectious Disease"/>
            <person name="Wu L."/>
            <person name="Ma J."/>
        </authorList>
    </citation>
    <scope>NUCLEOTIDE SEQUENCE [LARGE SCALE GENOMIC DNA]</scope>
    <source>
        <strain evidence="8">JCM 11496</strain>
    </source>
</reference>
<comment type="caution">
    <text evidence="7">The sequence shown here is derived from an EMBL/GenBank/DDBJ whole genome shotgun (WGS) entry which is preliminary data.</text>
</comment>
<dbReference type="EC" id="3.2.1.22" evidence="2 5"/>
<dbReference type="Pfam" id="PF02065">
    <property type="entry name" value="Melibiase"/>
    <property type="match status" value="1"/>
</dbReference>
<dbReference type="Proteomes" id="UP001597307">
    <property type="component" value="Unassembled WGS sequence"/>
</dbReference>
<name>A0ABW4Q630_9MICC</name>
<dbReference type="PROSITE" id="PS00512">
    <property type="entry name" value="ALPHA_GALACTOSIDASE"/>
    <property type="match status" value="1"/>
</dbReference>
<accession>A0ABW4Q630</accession>
<dbReference type="Gene3D" id="3.20.20.70">
    <property type="entry name" value="Aldolase class I"/>
    <property type="match status" value="1"/>
</dbReference>
<evidence type="ECO:0000256" key="4">
    <source>
        <dbReference type="ARBA" id="ARBA00023295"/>
    </source>
</evidence>
<evidence type="ECO:0000313" key="7">
    <source>
        <dbReference type="EMBL" id="MFD1846123.1"/>
    </source>
</evidence>